<accession>W6U6I3</accession>
<dbReference type="Proteomes" id="UP000019149">
    <property type="component" value="Unassembled WGS sequence"/>
</dbReference>
<sequence>MEDCEFWRPLAQTFSCYAVTQIKSFSSALNTAAFQISWIILNKKEQIFKRNLFINNGFYCIVMLND</sequence>
<evidence type="ECO:0000313" key="1">
    <source>
        <dbReference type="EMBL" id="EUB53942.1"/>
    </source>
</evidence>
<dbReference type="GeneID" id="36346915"/>
<name>W6U6I3_ECHGR</name>
<keyword evidence="2" id="KW-1185">Reference proteome</keyword>
<evidence type="ECO:0000313" key="2">
    <source>
        <dbReference type="Proteomes" id="UP000019149"/>
    </source>
</evidence>
<dbReference type="CTD" id="36346915"/>
<proteinExistence type="predicted"/>
<dbReference type="KEGG" id="egl:EGR_11202"/>
<protein>
    <submittedName>
        <fullName evidence="1">Uncharacterized protein</fullName>
    </submittedName>
</protein>
<comment type="caution">
    <text evidence="1">The sequence shown here is derived from an EMBL/GenBank/DDBJ whole genome shotgun (WGS) entry which is preliminary data.</text>
</comment>
<dbReference type="AlphaFoldDB" id="W6U6I3"/>
<organism evidence="1 2">
    <name type="scientific">Echinococcus granulosus</name>
    <name type="common">Hydatid tapeworm</name>
    <dbReference type="NCBI Taxonomy" id="6210"/>
    <lineage>
        <taxon>Eukaryota</taxon>
        <taxon>Metazoa</taxon>
        <taxon>Spiralia</taxon>
        <taxon>Lophotrochozoa</taxon>
        <taxon>Platyhelminthes</taxon>
        <taxon>Cestoda</taxon>
        <taxon>Eucestoda</taxon>
        <taxon>Cyclophyllidea</taxon>
        <taxon>Taeniidae</taxon>
        <taxon>Echinococcus</taxon>
        <taxon>Echinococcus granulosus group</taxon>
    </lineage>
</organism>
<reference evidence="1 2" key="1">
    <citation type="journal article" date="2013" name="Nat. Genet.">
        <title>The genome of the hydatid tapeworm Echinococcus granulosus.</title>
        <authorList>
            <person name="Zheng H."/>
            <person name="Zhang W."/>
            <person name="Zhang L."/>
            <person name="Zhang Z."/>
            <person name="Li J."/>
            <person name="Lu G."/>
            <person name="Zhu Y."/>
            <person name="Wang Y."/>
            <person name="Huang Y."/>
            <person name="Liu J."/>
            <person name="Kang H."/>
            <person name="Chen J."/>
            <person name="Wang L."/>
            <person name="Chen A."/>
            <person name="Yu S."/>
            <person name="Gao Z."/>
            <person name="Jin L."/>
            <person name="Gu W."/>
            <person name="Wang Z."/>
            <person name="Zhao L."/>
            <person name="Shi B."/>
            <person name="Wen H."/>
            <person name="Lin R."/>
            <person name="Jones M.K."/>
            <person name="Brejova B."/>
            <person name="Vinar T."/>
            <person name="Zhao G."/>
            <person name="McManus D.P."/>
            <person name="Chen Z."/>
            <person name="Zhou Y."/>
            <person name="Wang S."/>
        </authorList>
    </citation>
    <scope>NUCLEOTIDE SEQUENCE [LARGE SCALE GENOMIC DNA]</scope>
</reference>
<dbReference type="RefSeq" id="XP_024345138.1">
    <property type="nucleotide sequence ID" value="XM_024500449.1"/>
</dbReference>
<gene>
    <name evidence="1" type="ORF">EGR_11202</name>
</gene>
<dbReference type="EMBL" id="APAU02000495">
    <property type="protein sequence ID" value="EUB53942.1"/>
    <property type="molecule type" value="Genomic_DNA"/>
</dbReference>